<dbReference type="AlphaFoldDB" id="A0A840C9S9"/>
<organism evidence="5 6">
    <name type="scientific">Actibacterium naphthalenivorans</name>
    <dbReference type="NCBI Taxonomy" id="1614693"/>
    <lineage>
        <taxon>Bacteria</taxon>
        <taxon>Pseudomonadati</taxon>
        <taxon>Pseudomonadota</taxon>
        <taxon>Alphaproteobacteria</taxon>
        <taxon>Rhodobacterales</taxon>
        <taxon>Roseobacteraceae</taxon>
        <taxon>Actibacterium</taxon>
    </lineage>
</organism>
<comment type="caution">
    <text evidence="5">The sequence shown here is derived from an EMBL/GenBank/DDBJ whole genome shotgun (WGS) entry which is preliminary data.</text>
</comment>
<reference evidence="5" key="1">
    <citation type="submission" date="2020-08" db="EMBL/GenBank/DDBJ databases">
        <title>Genomic Encyclopedia of Type Strains, Phase IV (KMG-IV): sequencing the most valuable type-strain genomes for metagenomic binning, comparative biology and taxonomic classification.</title>
        <authorList>
            <person name="Goeker M."/>
        </authorList>
    </citation>
    <scope>NUCLEOTIDE SEQUENCE [LARGE SCALE GENOMIC DNA]</scope>
    <source>
        <strain evidence="5">DSM 105040</strain>
    </source>
</reference>
<dbReference type="PANTHER" id="PTHR43257">
    <property type="entry name" value="PYRUVATE DEHYDROGENASE E1 COMPONENT BETA SUBUNIT"/>
    <property type="match status" value="1"/>
</dbReference>
<dbReference type="NCBIfam" id="NF006667">
    <property type="entry name" value="PRK09212.1"/>
    <property type="match status" value="1"/>
</dbReference>
<dbReference type="InterPro" id="IPR029061">
    <property type="entry name" value="THDP-binding"/>
</dbReference>
<name>A0A840C9S9_9RHOB</name>
<keyword evidence="5" id="KW-0670">Pyruvate</keyword>
<evidence type="ECO:0000313" key="6">
    <source>
        <dbReference type="Proteomes" id="UP000585681"/>
    </source>
</evidence>
<dbReference type="Pfam" id="PF02780">
    <property type="entry name" value="Transketolase_C"/>
    <property type="match status" value="1"/>
</dbReference>
<gene>
    <name evidence="5" type="ORF">GGR17_001631</name>
</gene>
<keyword evidence="6" id="KW-1185">Reference proteome</keyword>
<dbReference type="PANTHER" id="PTHR43257:SF2">
    <property type="entry name" value="PYRUVATE DEHYDROGENASE E1 COMPONENT SUBUNIT BETA"/>
    <property type="match status" value="1"/>
</dbReference>
<evidence type="ECO:0000259" key="4">
    <source>
        <dbReference type="SMART" id="SM00861"/>
    </source>
</evidence>
<dbReference type="InterPro" id="IPR033248">
    <property type="entry name" value="Transketolase_C"/>
</dbReference>
<keyword evidence="3" id="KW-0786">Thiamine pyrophosphate</keyword>
<dbReference type="EMBL" id="JACIEQ010000001">
    <property type="protein sequence ID" value="MBB4021840.1"/>
    <property type="molecule type" value="Genomic_DNA"/>
</dbReference>
<dbReference type="Pfam" id="PF02779">
    <property type="entry name" value="Transket_pyr"/>
    <property type="match status" value="1"/>
</dbReference>
<dbReference type="CDD" id="cd07036">
    <property type="entry name" value="TPP_PYR_E1-PDHc-beta_like"/>
    <property type="match status" value="1"/>
</dbReference>
<dbReference type="InterPro" id="IPR009014">
    <property type="entry name" value="Transketo_C/PFOR_II"/>
</dbReference>
<dbReference type="SMART" id="SM00861">
    <property type="entry name" value="Transket_pyr"/>
    <property type="match status" value="1"/>
</dbReference>
<feature type="domain" description="Transketolase-like pyrimidine-binding" evidence="4">
    <location>
        <begin position="7"/>
        <end position="182"/>
    </location>
</feature>
<sequence length="339" mass="36031">MTSNRILPMSRAISEAIAQEMRADPSVFVMGEDVGTYGGIFGATTGLLDEFGEARVRDTPISETGFIGAGVGAAMSGMRPIVELMFVDFFGVCMDAIYNLAAKNTYFSGGNFKVPMVIMTATGGGYSDAGQHSQTLHGMFAHLPGLKVVAPSNAYDAKGLMKTAIRDDSPVMFMFHKGLQGLAWMASPDAAATVVPEEDYAIPFGQAKVVREGKDVTIVTLSMMVHKALDAADALAKDGIEAEVIDLRTVVPLDRDTILKSVAKTGRLIVVDEDYKSFGLSGEIIATVAERDPACLKSAPRRLAVPDVPIPYSRPMEQFVLPSADKIAAAARESLGKAA</sequence>
<accession>A0A840C9S9</accession>
<evidence type="ECO:0000256" key="2">
    <source>
        <dbReference type="ARBA" id="ARBA00023002"/>
    </source>
</evidence>
<evidence type="ECO:0000256" key="1">
    <source>
        <dbReference type="ARBA" id="ARBA00001964"/>
    </source>
</evidence>
<evidence type="ECO:0000313" key="5">
    <source>
        <dbReference type="EMBL" id="MBB4021840.1"/>
    </source>
</evidence>
<dbReference type="GO" id="GO:0004739">
    <property type="term" value="F:pyruvate dehydrogenase (acetyl-transferring) activity"/>
    <property type="evidence" value="ECO:0007669"/>
    <property type="project" value="UniProtKB-EC"/>
</dbReference>
<dbReference type="FunFam" id="3.40.50.970:FF:000001">
    <property type="entry name" value="Pyruvate dehydrogenase E1 beta subunit"/>
    <property type="match status" value="1"/>
</dbReference>
<dbReference type="Proteomes" id="UP000585681">
    <property type="component" value="Unassembled WGS sequence"/>
</dbReference>
<proteinExistence type="predicted"/>
<dbReference type="FunFam" id="3.40.50.920:FF:000001">
    <property type="entry name" value="Pyruvate dehydrogenase E1 beta subunit"/>
    <property type="match status" value="1"/>
</dbReference>
<dbReference type="SUPFAM" id="SSF52922">
    <property type="entry name" value="TK C-terminal domain-like"/>
    <property type="match status" value="1"/>
</dbReference>
<protein>
    <submittedName>
        <fullName evidence="5">Pyruvate dehydrogenase E1 component beta subunit</fullName>
        <ecNumber evidence="5">1.2.4.1</ecNumber>
    </submittedName>
</protein>
<dbReference type="SUPFAM" id="SSF52518">
    <property type="entry name" value="Thiamin diphosphate-binding fold (THDP-binding)"/>
    <property type="match status" value="1"/>
</dbReference>
<comment type="cofactor">
    <cofactor evidence="1">
        <name>thiamine diphosphate</name>
        <dbReference type="ChEBI" id="CHEBI:58937"/>
    </cofactor>
</comment>
<dbReference type="InterPro" id="IPR005475">
    <property type="entry name" value="Transketolase-like_Pyr-bd"/>
</dbReference>
<keyword evidence="2 5" id="KW-0560">Oxidoreductase</keyword>
<dbReference type="RefSeq" id="WP_037209988.1">
    <property type="nucleotide sequence ID" value="NZ_JACIEQ010000001.1"/>
</dbReference>
<dbReference type="EC" id="1.2.4.1" evidence="5"/>
<evidence type="ECO:0000256" key="3">
    <source>
        <dbReference type="ARBA" id="ARBA00023052"/>
    </source>
</evidence>
<dbReference type="Gene3D" id="3.40.50.920">
    <property type="match status" value="1"/>
</dbReference>
<dbReference type="Gene3D" id="3.40.50.970">
    <property type="match status" value="1"/>
</dbReference>